<gene>
    <name evidence="1" type="ORF">SAMN04488011_10521</name>
</gene>
<reference evidence="2" key="1">
    <citation type="submission" date="2016-10" db="EMBL/GenBank/DDBJ databases">
        <authorList>
            <person name="Varghese N."/>
            <person name="Submissions S."/>
        </authorList>
    </citation>
    <scope>NUCLEOTIDE SEQUENCE [LARGE SCALE GENOMIC DNA]</scope>
    <source>
        <strain evidence="2">DSM 26893</strain>
    </source>
</reference>
<dbReference type="Proteomes" id="UP000199372">
    <property type="component" value="Unassembled WGS sequence"/>
</dbReference>
<dbReference type="OrthoDB" id="7548801at2"/>
<sequence length="314" mass="35016">MSYRQLVEPHHKLTFQNNIKMTAQQMSNPLRAAVTTVTCTGEAQDMADLINEIDYLRGEDYGRRNPENPPRRSRRWLVRPGVIESGQYITKEEKFDQSQDPSSQLVTAHLKAVERGVFDTILGIEKATDGTFRLHGGGILGPVFEGKTPTSTVSLPAANYIASDYETPGTHVGLTTGKLRAATEGMELEEFGLETDEEVYGLITPKQKTDLINIALETKGSLNAFEVETIREGKPTRLLGVNWLFTNRLPRDANGRRLCPFWLKSEIVCGFWQDVQGDMWNDTAAKNLPYAHVDCYPAAGRVQDGGVRVIRCAE</sequence>
<evidence type="ECO:0008006" key="3">
    <source>
        <dbReference type="Google" id="ProtNLM"/>
    </source>
</evidence>
<dbReference type="Pfam" id="PF19821">
    <property type="entry name" value="Phage_capsid_2"/>
    <property type="match status" value="1"/>
</dbReference>
<dbReference type="EMBL" id="FOCM01000005">
    <property type="protein sequence ID" value="SEN60272.1"/>
    <property type="molecule type" value="Genomic_DNA"/>
</dbReference>
<dbReference type="InterPro" id="IPR045565">
    <property type="entry name" value="Phage_capsid_2"/>
</dbReference>
<organism evidence="1 2">
    <name type="scientific">Palleronia pelagia</name>
    <dbReference type="NCBI Taxonomy" id="387096"/>
    <lineage>
        <taxon>Bacteria</taxon>
        <taxon>Pseudomonadati</taxon>
        <taxon>Pseudomonadota</taxon>
        <taxon>Alphaproteobacteria</taxon>
        <taxon>Rhodobacterales</taxon>
        <taxon>Roseobacteraceae</taxon>
        <taxon>Palleronia</taxon>
    </lineage>
</organism>
<accession>A0A1H8HVW9</accession>
<keyword evidence="2" id="KW-1185">Reference proteome</keyword>
<name>A0A1H8HVW9_9RHOB</name>
<evidence type="ECO:0000313" key="1">
    <source>
        <dbReference type="EMBL" id="SEN60272.1"/>
    </source>
</evidence>
<proteinExistence type="predicted"/>
<dbReference type="AlphaFoldDB" id="A0A1H8HVW9"/>
<evidence type="ECO:0000313" key="2">
    <source>
        <dbReference type="Proteomes" id="UP000199372"/>
    </source>
</evidence>
<protein>
    <recommendedName>
        <fullName evidence="3">Phage major capsid protein E</fullName>
    </recommendedName>
</protein>
<dbReference type="RefSeq" id="WP_091845646.1">
    <property type="nucleotide sequence ID" value="NZ_FOCM01000005.1"/>
</dbReference>